<evidence type="ECO:0000313" key="9">
    <source>
        <dbReference type="Proteomes" id="UP000076532"/>
    </source>
</evidence>
<dbReference type="AlphaFoldDB" id="A0A166PYW3"/>
<feature type="domain" description="FAD-binding" evidence="7">
    <location>
        <begin position="13"/>
        <end position="373"/>
    </location>
</feature>
<dbReference type="InterPro" id="IPR036249">
    <property type="entry name" value="Thioredoxin-like_sf"/>
</dbReference>
<name>A0A166PYW3_9AGAM</name>
<evidence type="ECO:0000313" key="8">
    <source>
        <dbReference type="EMBL" id="KZP26592.1"/>
    </source>
</evidence>
<accession>A0A166PYW3</accession>
<feature type="transmembrane region" description="Helical" evidence="6">
    <location>
        <begin position="12"/>
        <end position="30"/>
    </location>
</feature>
<dbReference type="PRINTS" id="PR00420">
    <property type="entry name" value="RNGMNOXGNASE"/>
</dbReference>
<comment type="cofactor">
    <cofactor evidence="1">
        <name>FAD</name>
        <dbReference type="ChEBI" id="CHEBI:57692"/>
    </cofactor>
</comment>
<protein>
    <recommendedName>
        <fullName evidence="7">FAD-binding domain-containing protein</fullName>
    </recommendedName>
</protein>
<evidence type="ECO:0000256" key="6">
    <source>
        <dbReference type="SAM" id="Phobius"/>
    </source>
</evidence>
<comment type="similarity">
    <text evidence="2">Belongs to the PheA/TfdB FAD monooxygenase family.</text>
</comment>
<dbReference type="Proteomes" id="UP000076532">
    <property type="component" value="Unassembled WGS sequence"/>
</dbReference>
<evidence type="ECO:0000256" key="3">
    <source>
        <dbReference type="ARBA" id="ARBA00022630"/>
    </source>
</evidence>
<keyword evidence="4" id="KW-0274">FAD</keyword>
<evidence type="ECO:0000256" key="1">
    <source>
        <dbReference type="ARBA" id="ARBA00001974"/>
    </source>
</evidence>
<dbReference type="InterPro" id="IPR036188">
    <property type="entry name" value="FAD/NAD-bd_sf"/>
</dbReference>
<dbReference type="EMBL" id="KV417513">
    <property type="protein sequence ID" value="KZP26592.1"/>
    <property type="molecule type" value="Genomic_DNA"/>
</dbReference>
<keyword evidence="6" id="KW-0472">Membrane</keyword>
<gene>
    <name evidence="8" type="ORF">FIBSPDRAFT_918099</name>
</gene>
<dbReference type="Pfam" id="PF01494">
    <property type="entry name" value="FAD_binding_3"/>
    <property type="match status" value="1"/>
</dbReference>
<dbReference type="STRING" id="436010.A0A166PYW3"/>
<keyword evidence="6" id="KW-0812">Transmembrane</keyword>
<dbReference type="SUPFAM" id="SSF51905">
    <property type="entry name" value="FAD/NAD(P)-binding domain"/>
    <property type="match status" value="1"/>
</dbReference>
<dbReference type="GO" id="GO:0071949">
    <property type="term" value="F:FAD binding"/>
    <property type="evidence" value="ECO:0007669"/>
    <property type="project" value="InterPro"/>
</dbReference>
<proteinExistence type="inferred from homology"/>
<dbReference type="Gene3D" id="3.30.70.2450">
    <property type="match status" value="1"/>
</dbReference>
<dbReference type="Gene3D" id="3.40.30.120">
    <property type="match status" value="1"/>
</dbReference>
<dbReference type="SUPFAM" id="SSF52833">
    <property type="entry name" value="Thioredoxin-like"/>
    <property type="match status" value="1"/>
</dbReference>
<dbReference type="InterPro" id="IPR050641">
    <property type="entry name" value="RIFMO-like"/>
</dbReference>
<reference evidence="8 9" key="1">
    <citation type="journal article" date="2016" name="Mol. Biol. Evol.">
        <title>Comparative Genomics of Early-Diverging Mushroom-Forming Fungi Provides Insights into the Origins of Lignocellulose Decay Capabilities.</title>
        <authorList>
            <person name="Nagy L.G."/>
            <person name="Riley R."/>
            <person name="Tritt A."/>
            <person name="Adam C."/>
            <person name="Daum C."/>
            <person name="Floudas D."/>
            <person name="Sun H."/>
            <person name="Yadav J.S."/>
            <person name="Pangilinan J."/>
            <person name="Larsson K.H."/>
            <person name="Matsuura K."/>
            <person name="Barry K."/>
            <person name="Labutti K."/>
            <person name="Kuo R."/>
            <person name="Ohm R.A."/>
            <person name="Bhattacharya S.S."/>
            <person name="Shirouzu T."/>
            <person name="Yoshinaga Y."/>
            <person name="Martin F.M."/>
            <person name="Grigoriev I.V."/>
            <person name="Hibbett D.S."/>
        </authorList>
    </citation>
    <scope>NUCLEOTIDE SEQUENCE [LARGE SCALE GENOMIC DNA]</scope>
    <source>
        <strain evidence="8 9">CBS 109695</strain>
    </source>
</reference>
<keyword evidence="5" id="KW-0560">Oxidoreductase</keyword>
<dbReference type="PANTHER" id="PTHR43004:SF19">
    <property type="entry name" value="BINDING MONOOXYGENASE, PUTATIVE (JCVI)-RELATED"/>
    <property type="match status" value="1"/>
</dbReference>
<keyword evidence="6" id="KW-1133">Transmembrane helix</keyword>
<organism evidence="8 9">
    <name type="scientific">Athelia psychrophila</name>
    <dbReference type="NCBI Taxonomy" id="1759441"/>
    <lineage>
        <taxon>Eukaryota</taxon>
        <taxon>Fungi</taxon>
        <taxon>Dikarya</taxon>
        <taxon>Basidiomycota</taxon>
        <taxon>Agaricomycotina</taxon>
        <taxon>Agaricomycetes</taxon>
        <taxon>Agaricomycetidae</taxon>
        <taxon>Atheliales</taxon>
        <taxon>Atheliaceae</taxon>
        <taxon>Athelia</taxon>
    </lineage>
</organism>
<evidence type="ECO:0000256" key="5">
    <source>
        <dbReference type="ARBA" id="ARBA00023002"/>
    </source>
</evidence>
<dbReference type="PANTHER" id="PTHR43004">
    <property type="entry name" value="TRK SYSTEM POTASSIUM UPTAKE PROTEIN"/>
    <property type="match status" value="1"/>
</dbReference>
<evidence type="ECO:0000259" key="7">
    <source>
        <dbReference type="Pfam" id="PF01494"/>
    </source>
</evidence>
<sequence>MSTTQSPSGSPAVIIVGAGPAGLVAALTLLQNGISVRVIEKDADAHIGQRGAGIQVRAPSPSHFPRTLEAFHFLGVLPDILQHGTHTHPMQAYDFGGHEPLKTWETSPRKEPTPDRPYPNGMHIGQERTQNILISHLEKYACHVEFGTHLQSFEQHPNHVVVHLLSAVEDGREVPETVDASFLLGSDGARGVVRKQLGLTFLGESRTAERFVTGDIRITGLDLNFWRFYGNADKTQVSLRPAEDPTDTLFTYSIWGKEVDYKKLASDRSALLDLLRAATGRPDLAFDIVSVAEFGPNVRMVNKFGEGRVFVAGDAAHVHSPTGGQGLNSSIQDALNLAWKLSIALRKKLPVPNALLDSYTAERLPVITEMLTQTTVLLDKTFQSKGKDYDAWKRGGALHMFGVNYRGSPIVVDQRTTEDVSGRPYSNDDGKICAGDRAPSASRLQDATGKSVALFDVFKPSLHTILIFSETSQSQISEALQPFSQDIQIATIRPQGTPVAAGVSSILEDKGGHAYDAYAVVKGVETIVVIRPDGAIGAIVFDVEGLRSYFRKIFEA</sequence>
<dbReference type="Gene3D" id="3.50.50.60">
    <property type="entry name" value="FAD/NAD(P)-binding domain"/>
    <property type="match status" value="1"/>
</dbReference>
<dbReference type="InterPro" id="IPR002938">
    <property type="entry name" value="FAD-bd"/>
</dbReference>
<evidence type="ECO:0000256" key="2">
    <source>
        <dbReference type="ARBA" id="ARBA00007801"/>
    </source>
</evidence>
<dbReference type="OrthoDB" id="2690153at2759"/>
<evidence type="ECO:0000256" key="4">
    <source>
        <dbReference type="ARBA" id="ARBA00022827"/>
    </source>
</evidence>
<keyword evidence="9" id="KW-1185">Reference proteome</keyword>
<dbReference type="GO" id="GO:0016709">
    <property type="term" value="F:oxidoreductase activity, acting on paired donors, with incorporation or reduction of molecular oxygen, NAD(P)H as one donor, and incorporation of one atom of oxygen"/>
    <property type="evidence" value="ECO:0007669"/>
    <property type="project" value="UniProtKB-ARBA"/>
</dbReference>
<keyword evidence="3" id="KW-0285">Flavoprotein</keyword>